<comment type="caution">
    <text evidence="5">The sequence shown here is derived from an EMBL/GenBank/DDBJ whole genome shotgun (WGS) entry which is preliminary data.</text>
</comment>
<feature type="transmembrane region" description="Helical" evidence="4">
    <location>
        <begin position="119"/>
        <end position="140"/>
    </location>
</feature>
<feature type="transmembrane region" description="Helical" evidence="4">
    <location>
        <begin position="176"/>
        <end position="192"/>
    </location>
</feature>
<dbReference type="PANTHER" id="PTHR44227:SF3">
    <property type="entry name" value="PROTEIN O-MANNOSYL-TRANSFERASE TMTC4"/>
    <property type="match status" value="1"/>
</dbReference>
<evidence type="ECO:0000313" key="5">
    <source>
        <dbReference type="EMBL" id="OHA67057.1"/>
    </source>
</evidence>
<accession>A0A1G2R2Y4</accession>
<dbReference type="Pfam" id="PF13424">
    <property type="entry name" value="TPR_12"/>
    <property type="match status" value="1"/>
</dbReference>
<dbReference type="SUPFAM" id="SSF48452">
    <property type="entry name" value="TPR-like"/>
    <property type="match status" value="1"/>
</dbReference>
<feature type="repeat" description="TPR" evidence="3">
    <location>
        <begin position="466"/>
        <end position="499"/>
    </location>
</feature>
<keyword evidence="4" id="KW-0472">Membrane</keyword>
<reference evidence="5 6" key="1">
    <citation type="journal article" date="2016" name="Nat. Commun.">
        <title>Thousands of microbial genomes shed light on interconnected biogeochemical processes in an aquifer system.</title>
        <authorList>
            <person name="Anantharaman K."/>
            <person name="Brown C.T."/>
            <person name="Hug L.A."/>
            <person name="Sharon I."/>
            <person name="Castelle C.J."/>
            <person name="Probst A.J."/>
            <person name="Thomas B.C."/>
            <person name="Singh A."/>
            <person name="Wilkins M.J."/>
            <person name="Karaoz U."/>
            <person name="Brodie E.L."/>
            <person name="Williams K.H."/>
            <person name="Hubbard S.S."/>
            <person name="Banfield J.F."/>
        </authorList>
    </citation>
    <scope>NUCLEOTIDE SEQUENCE [LARGE SCALE GENOMIC DNA]</scope>
</reference>
<dbReference type="AlphaFoldDB" id="A0A1G2R2Y4"/>
<evidence type="ECO:0000256" key="4">
    <source>
        <dbReference type="SAM" id="Phobius"/>
    </source>
</evidence>
<keyword evidence="2 3" id="KW-0802">TPR repeat</keyword>
<feature type="transmembrane region" description="Helical" evidence="4">
    <location>
        <begin position="147"/>
        <end position="170"/>
    </location>
</feature>
<sequence length="697" mass="79016">MRFMCFSHIFMLQFTAVMNKTGGSRNPKKKYSKNLPVAVIFGAFIIIFYGATLFNGFVMDDAPEIERNPYVKSLKYLPKVVTSCMWEYANQGCYGRAFYYRPMQYLSYFLAYQISPMPWVFHLIHLIYLFAAVFLVFVLAKTITNNFAFSFTAATIFLIHPVNSMVANWISTDSDVLFTVFTLLAVIFYVKWRNKGLIYNLIPVYLFYFLALLAKETAIILPLLIFLADAILFNAKLKEFLRWHKLKIYLAFAIPALIYLLMRSAVVGSGNYLGNFSLQERIYAALVLFAKYLGKLVYPYPLQAVYDFKLLPHFFSLTFLLSVLAVLIFFSVFVLALKKQKKLLAFSFIWIAVFIAPAVGFLQAAGAGSGVFMERYLFASTIGFAFGMSYILCYTFKIQEILSSKKSGLRVHPLRFLPKKTSRVIFICLASLVIAGAWTIVYINNKAWKDNETLYIKTLAQVPSAHGIRYQLGQLYFERGDLEKAREQFEKIIKTGQDWPDITMAYKGLGDYYRAKGDLRGAIMALQKAVETSYLSPRDYVVFNDLGVAYMKAGNYARGLVSFCQALQLLPENQTTLDNFNAATAAVETGYATGTLYENVSQELIEAPDKFNLLDFQCRDVCRAEFAFKPSAPEIMLAVLISAATASGAEEVKIENPAFDSKRNAISLSFDKKFSGKAIRFIFPTCRGIYYTADLSI</sequence>
<feature type="transmembrane region" description="Helical" evidence="4">
    <location>
        <begin position="314"/>
        <end position="336"/>
    </location>
</feature>
<dbReference type="SMART" id="SM00028">
    <property type="entry name" value="TPR"/>
    <property type="match status" value="3"/>
</dbReference>
<evidence type="ECO:0000256" key="2">
    <source>
        <dbReference type="ARBA" id="ARBA00022803"/>
    </source>
</evidence>
<dbReference type="Proteomes" id="UP000179258">
    <property type="component" value="Unassembled WGS sequence"/>
</dbReference>
<dbReference type="PANTHER" id="PTHR44227">
    <property type="match status" value="1"/>
</dbReference>
<gene>
    <name evidence="5" type="ORF">A3D59_02300</name>
</gene>
<feature type="transmembrane region" description="Helical" evidence="4">
    <location>
        <begin position="35"/>
        <end position="58"/>
    </location>
</feature>
<dbReference type="EMBL" id="MHTX01000046">
    <property type="protein sequence ID" value="OHA67057.1"/>
    <property type="molecule type" value="Genomic_DNA"/>
</dbReference>
<evidence type="ECO:0000256" key="3">
    <source>
        <dbReference type="PROSITE-ProRule" id="PRU00339"/>
    </source>
</evidence>
<dbReference type="PROSITE" id="PS50005">
    <property type="entry name" value="TPR"/>
    <property type="match status" value="2"/>
</dbReference>
<organism evidence="5 6">
    <name type="scientific">Candidatus Wildermuthbacteria bacterium RIFCSPHIGHO2_02_FULL_47_17</name>
    <dbReference type="NCBI Taxonomy" id="1802452"/>
    <lineage>
        <taxon>Bacteria</taxon>
        <taxon>Candidatus Wildermuthiibacteriota</taxon>
    </lineage>
</organism>
<dbReference type="InterPro" id="IPR011990">
    <property type="entry name" value="TPR-like_helical_dom_sf"/>
</dbReference>
<dbReference type="InterPro" id="IPR019734">
    <property type="entry name" value="TPR_rpt"/>
</dbReference>
<feature type="transmembrane region" description="Helical" evidence="4">
    <location>
        <begin position="248"/>
        <end position="270"/>
    </location>
</feature>
<keyword evidence="1" id="KW-0677">Repeat</keyword>
<name>A0A1G2R2Y4_9BACT</name>
<protein>
    <submittedName>
        <fullName evidence="5">Uncharacterized protein</fullName>
    </submittedName>
</protein>
<keyword evidence="4" id="KW-0812">Transmembrane</keyword>
<feature type="transmembrane region" description="Helical" evidence="4">
    <location>
        <begin position="343"/>
        <end position="364"/>
    </location>
</feature>
<feature type="repeat" description="TPR" evidence="3">
    <location>
        <begin position="540"/>
        <end position="573"/>
    </location>
</feature>
<keyword evidence="4" id="KW-1133">Transmembrane helix</keyword>
<dbReference type="InterPro" id="IPR052346">
    <property type="entry name" value="O-mannosyl-transferase_TMTC"/>
</dbReference>
<feature type="transmembrane region" description="Helical" evidence="4">
    <location>
        <begin position="424"/>
        <end position="443"/>
    </location>
</feature>
<feature type="transmembrane region" description="Helical" evidence="4">
    <location>
        <begin position="376"/>
        <end position="396"/>
    </location>
</feature>
<dbReference type="Gene3D" id="1.25.40.10">
    <property type="entry name" value="Tetratricopeptide repeat domain"/>
    <property type="match status" value="1"/>
</dbReference>
<evidence type="ECO:0000256" key="1">
    <source>
        <dbReference type="ARBA" id="ARBA00022737"/>
    </source>
</evidence>
<proteinExistence type="predicted"/>
<evidence type="ECO:0000313" key="6">
    <source>
        <dbReference type="Proteomes" id="UP000179258"/>
    </source>
</evidence>